<evidence type="ECO:0000313" key="1">
    <source>
        <dbReference type="EMBL" id="MDI6103369.1"/>
    </source>
</evidence>
<keyword evidence="2" id="KW-1185">Reference proteome</keyword>
<dbReference type="EMBL" id="JASCTH010000025">
    <property type="protein sequence ID" value="MDI6103369.1"/>
    <property type="molecule type" value="Genomic_DNA"/>
</dbReference>
<evidence type="ECO:0000313" key="2">
    <source>
        <dbReference type="Proteomes" id="UP001241758"/>
    </source>
</evidence>
<gene>
    <name evidence="1" type="ORF">QLQ12_32645</name>
</gene>
<name>A0ABT6WUJ8_9ACTN</name>
<sequence length="193" mass="19312">MARGSLGAINVYIGRGQLTMVFRRKFSRRAVVTGAAAAAATGATVALAEGAAAQAAPKSSPGGARIARVVSHVGDSAQVEVLSAAGAVVATTTAPVSGFPAGWRLRAGDRVVLAPDDTVNPLVKPVRGRLEGSGRSSARIGGRKVSVSEDIAAASSAAVEENVAFCVDNDSGESLSVMGLKPVSSFAVVPQNS</sequence>
<accession>A0ABT6WUJ8</accession>
<dbReference type="Proteomes" id="UP001241758">
    <property type="component" value="Unassembled WGS sequence"/>
</dbReference>
<protein>
    <recommendedName>
        <fullName evidence="3">Secreted protein</fullName>
    </recommendedName>
</protein>
<dbReference type="RefSeq" id="WP_282764413.1">
    <property type="nucleotide sequence ID" value="NZ_JASCTH010000025.1"/>
</dbReference>
<evidence type="ECO:0008006" key="3">
    <source>
        <dbReference type="Google" id="ProtNLM"/>
    </source>
</evidence>
<proteinExistence type="predicted"/>
<reference evidence="1 2" key="1">
    <citation type="submission" date="2023-05" db="EMBL/GenBank/DDBJ databases">
        <title>Actinoplanes sp. NEAU-A12 genome sequencing.</title>
        <authorList>
            <person name="Wang Z.-S."/>
        </authorList>
    </citation>
    <scope>NUCLEOTIDE SEQUENCE [LARGE SCALE GENOMIC DNA]</scope>
    <source>
        <strain evidence="1 2">NEAU-A12</strain>
    </source>
</reference>
<organism evidence="1 2">
    <name type="scientific">Actinoplanes sandaracinus</name>
    <dbReference type="NCBI Taxonomy" id="3045177"/>
    <lineage>
        <taxon>Bacteria</taxon>
        <taxon>Bacillati</taxon>
        <taxon>Actinomycetota</taxon>
        <taxon>Actinomycetes</taxon>
        <taxon>Micromonosporales</taxon>
        <taxon>Micromonosporaceae</taxon>
        <taxon>Actinoplanes</taxon>
    </lineage>
</organism>
<comment type="caution">
    <text evidence="1">The sequence shown here is derived from an EMBL/GenBank/DDBJ whole genome shotgun (WGS) entry which is preliminary data.</text>
</comment>
<dbReference type="PROSITE" id="PS51318">
    <property type="entry name" value="TAT"/>
    <property type="match status" value="1"/>
</dbReference>
<dbReference type="InterPro" id="IPR006311">
    <property type="entry name" value="TAT_signal"/>
</dbReference>